<keyword evidence="4" id="KW-0297">G-protein coupled receptor</keyword>
<evidence type="ECO:0000256" key="6">
    <source>
        <dbReference type="ARBA" id="ARBA00023170"/>
    </source>
</evidence>
<keyword evidence="6" id="KW-0675">Receptor</keyword>
<dbReference type="Gene3D" id="1.20.1070.10">
    <property type="entry name" value="Rhodopsin 7-helix transmembrane proteins"/>
    <property type="match status" value="1"/>
</dbReference>
<evidence type="ECO:0000256" key="3">
    <source>
        <dbReference type="ARBA" id="ARBA00022989"/>
    </source>
</evidence>
<feature type="transmembrane region" description="Helical" evidence="8">
    <location>
        <begin position="73"/>
        <end position="101"/>
    </location>
</feature>
<feature type="transmembrane region" description="Helical" evidence="8">
    <location>
        <begin position="176"/>
        <end position="200"/>
    </location>
</feature>
<evidence type="ECO:0000256" key="7">
    <source>
        <dbReference type="ARBA" id="ARBA00023224"/>
    </source>
</evidence>
<reference evidence="11" key="1">
    <citation type="submission" date="2025-08" db="UniProtKB">
        <authorList>
            <consortium name="RefSeq"/>
        </authorList>
    </citation>
    <scope>IDENTIFICATION</scope>
</reference>
<evidence type="ECO:0000256" key="1">
    <source>
        <dbReference type="ARBA" id="ARBA00004141"/>
    </source>
</evidence>
<gene>
    <name evidence="11" type="primary">LOC101859498</name>
</gene>
<feature type="transmembrane region" description="Helical" evidence="8">
    <location>
        <begin position="23"/>
        <end position="43"/>
    </location>
</feature>
<keyword evidence="7" id="KW-0807">Transducer</keyword>
<feature type="domain" description="G-protein coupled receptors family 1 profile" evidence="9">
    <location>
        <begin position="1"/>
        <end position="199"/>
    </location>
</feature>
<sequence>MERCLCIIAPLHVHRIFTQKKTAICLAATLFLVLLSLLPIFAYSSLAPIFDPGKNKTLIGIVYNDNEDAIEQFVMVTGVIVTAGSVLFVYVFSVILVYALIQRRRKWESSKNKATSQTGAARSQGNTPKQSKDIQVAKMVLLIAAVFLITFMPNGAMFLAIELVHEFFLDRAYHNVHVVCVSFMQVLQGINSSINIVLYIKMSSKFRRIFKALFLSLKQTEPILD</sequence>
<evidence type="ECO:0000313" key="11">
    <source>
        <dbReference type="RefSeq" id="XP_005103112.1"/>
    </source>
</evidence>
<dbReference type="Proteomes" id="UP000694888">
    <property type="component" value="Unplaced"/>
</dbReference>
<evidence type="ECO:0000256" key="8">
    <source>
        <dbReference type="SAM" id="Phobius"/>
    </source>
</evidence>
<evidence type="ECO:0000313" key="10">
    <source>
        <dbReference type="Proteomes" id="UP000694888"/>
    </source>
</evidence>
<dbReference type="RefSeq" id="XP_005103112.1">
    <property type="nucleotide sequence ID" value="XM_005103055.1"/>
</dbReference>
<dbReference type="PANTHER" id="PTHR24243">
    <property type="entry name" value="G-PROTEIN COUPLED RECEPTOR"/>
    <property type="match status" value="1"/>
</dbReference>
<evidence type="ECO:0000256" key="5">
    <source>
        <dbReference type="ARBA" id="ARBA00023136"/>
    </source>
</evidence>
<keyword evidence="2 8" id="KW-0812">Transmembrane</keyword>
<dbReference type="Pfam" id="PF00001">
    <property type="entry name" value="7tm_1"/>
    <property type="match status" value="1"/>
</dbReference>
<keyword evidence="3 8" id="KW-1133">Transmembrane helix</keyword>
<dbReference type="PANTHER" id="PTHR24243:SF233">
    <property type="entry name" value="THYROTROPIN-RELEASING HORMONE RECEPTOR"/>
    <property type="match status" value="1"/>
</dbReference>
<name>A0ABM0JWE8_APLCA</name>
<dbReference type="InterPro" id="IPR000276">
    <property type="entry name" value="GPCR_Rhodpsn"/>
</dbReference>
<keyword evidence="5 8" id="KW-0472">Membrane</keyword>
<comment type="subcellular location">
    <subcellularLocation>
        <location evidence="1">Membrane</location>
        <topology evidence="1">Multi-pass membrane protein</topology>
    </subcellularLocation>
</comment>
<feature type="transmembrane region" description="Helical" evidence="8">
    <location>
        <begin position="139"/>
        <end position="164"/>
    </location>
</feature>
<dbReference type="SUPFAM" id="SSF81321">
    <property type="entry name" value="Family A G protein-coupled receptor-like"/>
    <property type="match status" value="1"/>
</dbReference>
<dbReference type="GeneID" id="101859498"/>
<accession>A0ABM0JWE8</accession>
<evidence type="ECO:0000256" key="2">
    <source>
        <dbReference type="ARBA" id="ARBA00022692"/>
    </source>
</evidence>
<keyword evidence="10" id="KW-1185">Reference proteome</keyword>
<protein>
    <submittedName>
        <fullName evidence="11">Uncharacterized protein LOC101859498</fullName>
    </submittedName>
</protein>
<dbReference type="PROSITE" id="PS50262">
    <property type="entry name" value="G_PROTEIN_RECEP_F1_2"/>
    <property type="match status" value="1"/>
</dbReference>
<evidence type="ECO:0000259" key="9">
    <source>
        <dbReference type="PROSITE" id="PS50262"/>
    </source>
</evidence>
<evidence type="ECO:0000256" key="4">
    <source>
        <dbReference type="ARBA" id="ARBA00023040"/>
    </source>
</evidence>
<proteinExistence type="predicted"/>
<organism evidence="10 11">
    <name type="scientific">Aplysia californica</name>
    <name type="common">California sea hare</name>
    <dbReference type="NCBI Taxonomy" id="6500"/>
    <lineage>
        <taxon>Eukaryota</taxon>
        <taxon>Metazoa</taxon>
        <taxon>Spiralia</taxon>
        <taxon>Lophotrochozoa</taxon>
        <taxon>Mollusca</taxon>
        <taxon>Gastropoda</taxon>
        <taxon>Heterobranchia</taxon>
        <taxon>Euthyneura</taxon>
        <taxon>Tectipleura</taxon>
        <taxon>Aplysiida</taxon>
        <taxon>Aplysioidea</taxon>
        <taxon>Aplysiidae</taxon>
        <taxon>Aplysia</taxon>
    </lineage>
</organism>
<dbReference type="InterPro" id="IPR017452">
    <property type="entry name" value="GPCR_Rhodpsn_7TM"/>
</dbReference>